<dbReference type="SUPFAM" id="SSF103473">
    <property type="entry name" value="MFS general substrate transporter"/>
    <property type="match status" value="1"/>
</dbReference>
<evidence type="ECO:0000256" key="8">
    <source>
        <dbReference type="SAM" id="Phobius"/>
    </source>
</evidence>
<evidence type="ECO:0000256" key="3">
    <source>
        <dbReference type="ARBA" id="ARBA00022692"/>
    </source>
</evidence>
<dbReference type="FunCoup" id="G8YGJ4">
    <property type="interactions" value="45"/>
</dbReference>
<sequence>MSQKTFSMSRLKWGFIPRKRIVEDDVGNDDESIVERELESSDEKEGNSIKKTEYESSSSLEKQHMNNDQDVTYEYRDEKGRKWWKFFDEYEYRLNKHQRSKHKWFKWFGGDNTKEEKKLVLKLDLLLTVYSLMAYWVKYLDQVNLTNAYVGGLKEGIGMEGNDFVNTQVMFSVGNIVFQIPFMYILYGVPLNFVLPSLDICWSILTISVHRVTTVRQLKVLRFFIGAFEAPSYLAYQYLFGSWYKVDEISRRSMFYYFGQYLGILTSGLLSGAIERSLQGVNGLDAWQWIFIIDGIISIAVGIIGFYVLPGTPNSCYSLFLTDEDIKLARHRLKQNRTSLLKPKDTVKSILDLKLWKSLLSSWEIYIVSLWGIFCWNNNNGTSGAYALWLKSLNRYGSGELQDYTALTPGLGIVWLFITCTYSDLFHSRWSAIVLSQVFNFIGNTILAVWDVTEGAKWFAWCLQYFGWAMAPVLYSWNNDICRRDERKRAVILVVMNMLSQSSTAWLSVLVWKTVESPRFLKGYTFTACCAFVLCIWTMLVLFFYKREEKKHAKENGIILYNSDEDHNDNYS</sequence>
<feature type="compositionally biased region" description="Basic and acidic residues" evidence="7">
    <location>
        <begin position="33"/>
        <end position="54"/>
    </location>
</feature>
<reference evidence="11" key="2">
    <citation type="journal article" date="2012" name="G3 (Bethesda)">
        <title>Pichia sorbitophila, an interspecies yeast hybrid reveals early steps of genome resolution following polyploidization.</title>
        <authorList>
            <person name="Leh Louis V."/>
            <person name="Despons L."/>
            <person name="Friedrich A."/>
            <person name="Martin T."/>
            <person name="Durrens P."/>
            <person name="Casaregola S."/>
            <person name="Neuveglise C."/>
            <person name="Fairhead C."/>
            <person name="Marck C."/>
            <person name="Cruz J.A."/>
            <person name="Straub M.L."/>
            <person name="Kugler V."/>
            <person name="Sacerdot C."/>
            <person name="Uzunov Z."/>
            <person name="Thierry A."/>
            <person name="Weiss S."/>
            <person name="Bleykasten C."/>
            <person name="De Montigny J."/>
            <person name="Jacques N."/>
            <person name="Jung P."/>
            <person name="Lemaire M."/>
            <person name="Mallet S."/>
            <person name="Morel G."/>
            <person name="Richard G.F."/>
            <person name="Sarkar A."/>
            <person name="Savel G."/>
            <person name="Schacherer J."/>
            <person name="Seret M.L."/>
            <person name="Talla E."/>
            <person name="Samson G."/>
            <person name="Jubin C."/>
            <person name="Poulain J."/>
            <person name="Vacherie B."/>
            <person name="Barbe V."/>
            <person name="Pelletier E."/>
            <person name="Sherman D.J."/>
            <person name="Westhof E."/>
            <person name="Weissenbach J."/>
            <person name="Baret P.V."/>
            <person name="Wincker P."/>
            <person name="Gaillardin C."/>
            <person name="Dujon B."/>
            <person name="Souciet J.L."/>
        </authorList>
    </citation>
    <scope>NUCLEOTIDE SEQUENCE [LARGE SCALE GENOMIC DNA]</scope>
    <source>
        <strain evidence="11">ATCC MYA-4447 / BCRC 22081 / CBS 7064 / NBRC 10061 / NRRL Y-12695</strain>
    </source>
</reference>
<evidence type="ECO:0000256" key="7">
    <source>
        <dbReference type="SAM" id="MobiDB-lite"/>
    </source>
</evidence>
<dbReference type="InParanoid" id="G8YGJ4"/>
<evidence type="ECO:0000256" key="4">
    <source>
        <dbReference type="ARBA" id="ARBA00022989"/>
    </source>
</evidence>
<feature type="transmembrane region" description="Helical" evidence="8">
    <location>
        <begin position="254"/>
        <end position="274"/>
    </location>
</feature>
<dbReference type="FunFam" id="1.20.1250.20:FF:000065">
    <property type="entry name" value="Putative MFS pantothenate transporter"/>
    <property type="match status" value="1"/>
</dbReference>
<feature type="transmembrane region" description="Helical" evidence="8">
    <location>
        <begin position="220"/>
        <end position="239"/>
    </location>
</feature>
<dbReference type="EMBL" id="FO082052">
    <property type="protein sequence ID" value="CCE81311.1"/>
    <property type="molecule type" value="Genomic_DNA"/>
</dbReference>
<dbReference type="OMA" id="PRVPMHI"/>
<feature type="transmembrane region" description="Helical" evidence="8">
    <location>
        <begin position="432"/>
        <end position="452"/>
    </location>
</feature>
<evidence type="ECO:0000256" key="2">
    <source>
        <dbReference type="ARBA" id="ARBA00022448"/>
    </source>
</evidence>
<evidence type="ECO:0000313" key="10">
    <source>
        <dbReference type="EMBL" id="CCE81311.1"/>
    </source>
</evidence>
<feature type="region of interest" description="Disordered" evidence="7">
    <location>
        <begin position="28"/>
        <end position="63"/>
    </location>
</feature>
<dbReference type="eggNOG" id="KOG2533">
    <property type="taxonomic scope" value="Eukaryota"/>
</dbReference>
<keyword evidence="3 8" id="KW-0812">Transmembrane</keyword>
<dbReference type="HOGENOM" id="CLU_001265_4_2_1"/>
<gene>
    <name evidence="10" type="primary">Piso0_003665</name>
    <name evidence="9" type="ORF">GNLVRS01_PISO0G17320g</name>
    <name evidence="10" type="ORF">GNLVRS01_PISO0H17321g</name>
</gene>
<keyword evidence="11" id="KW-1185">Reference proteome</keyword>
<dbReference type="STRING" id="559304.G8YGJ4"/>
<dbReference type="EMBL" id="FO082053">
    <property type="protein sequence ID" value="CCE80546.1"/>
    <property type="molecule type" value="Genomic_DNA"/>
</dbReference>
<dbReference type="GO" id="GO:0016020">
    <property type="term" value="C:membrane"/>
    <property type="evidence" value="ECO:0007669"/>
    <property type="project" value="UniProtKB-SubCell"/>
</dbReference>
<dbReference type="OrthoDB" id="3639251at2759"/>
<feature type="transmembrane region" description="Helical" evidence="8">
    <location>
        <begin position="490"/>
        <end position="512"/>
    </location>
</feature>
<name>G8YGJ4_PICSO</name>
<feature type="transmembrane region" description="Helical" evidence="8">
    <location>
        <begin position="404"/>
        <end position="425"/>
    </location>
</feature>
<dbReference type="InterPro" id="IPR011701">
    <property type="entry name" value="MFS"/>
</dbReference>
<dbReference type="PANTHER" id="PTHR43791:SF15">
    <property type="entry name" value="TRANSPORTER SEO1-RELATED"/>
    <property type="match status" value="1"/>
</dbReference>
<dbReference type="PANTHER" id="PTHR43791">
    <property type="entry name" value="PERMEASE-RELATED"/>
    <property type="match status" value="1"/>
</dbReference>
<evidence type="ECO:0000313" key="11">
    <source>
        <dbReference type="Proteomes" id="UP000005222"/>
    </source>
</evidence>
<dbReference type="InterPro" id="IPR036259">
    <property type="entry name" value="MFS_trans_sf"/>
</dbReference>
<dbReference type="Gene3D" id="1.20.1250.20">
    <property type="entry name" value="MFS general substrate transporter like domains"/>
    <property type="match status" value="1"/>
</dbReference>
<feature type="transmembrane region" description="Helical" evidence="8">
    <location>
        <begin position="286"/>
        <end position="309"/>
    </location>
</feature>
<evidence type="ECO:0000256" key="6">
    <source>
        <dbReference type="ARBA" id="ARBA00037968"/>
    </source>
</evidence>
<evidence type="ECO:0000313" key="9">
    <source>
        <dbReference type="EMBL" id="CCE80546.1"/>
    </source>
</evidence>
<keyword evidence="4 8" id="KW-1133">Transmembrane helix</keyword>
<comment type="similarity">
    <text evidence="6">Belongs to the major facilitator superfamily. Allantoate permease family.</text>
</comment>
<dbReference type="Proteomes" id="UP000005222">
    <property type="component" value="Chromosome G"/>
</dbReference>
<protein>
    <submittedName>
        <fullName evidence="10">Piso0_003665 protein</fullName>
    </submittedName>
</protein>
<dbReference type="AlphaFoldDB" id="G8YGJ4"/>
<proteinExistence type="inferred from homology"/>
<dbReference type="GO" id="GO:0022857">
    <property type="term" value="F:transmembrane transporter activity"/>
    <property type="evidence" value="ECO:0007669"/>
    <property type="project" value="InterPro"/>
</dbReference>
<comment type="subcellular location">
    <subcellularLocation>
        <location evidence="1">Membrane</location>
        <topology evidence="1">Multi-pass membrane protein</topology>
    </subcellularLocation>
</comment>
<reference evidence="10" key="1">
    <citation type="submission" date="2011-10" db="EMBL/GenBank/DDBJ databases">
        <authorList>
            <person name="Genoscope - CEA"/>
        </authorList>
    </citation>
    <scope>NUCLEOTIDE SEQUENCE</scope>
</reference>
<organism evidence="10 11">
    <name type="scientific">Pichia sorbitophila (strain ATCC MYA-4447 / BCRC 22081 / CBS 7064 / NBRC 10061 / NRRL Y-12695)</name>
    <name type="common">Hybrid yeast</name>
    <dbReference type="NCBI Taxonomy" id="559304"/>
    <lineage>
        <taxon>Eukaryota</taxon>
        <taxon>Fungi</taxon>
        <taxon>Dikarya</taxon>
        <taxon>Ascomycota</taxon>
        <taxon>Saccharomycotina</taxon>
        <taxon>Pichiomycetes</taxon>
        <taxon>Debaryomycetaceae</taxon>
        <taxon>Millerozyma</taxon>
    </lineage>
</organism>
<evidence type="ECO:0000256" key="5">
    <source>
        <dbReference type="ARBA" id="ARBA00023136"/>
    </source>
</evidence>
<feature type="transmembrane region" description="Helical" evidence="8">
    <location>
        <begin position="458"/>
        <end position="478"/>
    </location>
</feature>
<dbReference type="Proteomes" id="UP000005222">
    <property type="component" value="Chromosome H"/>
</dbReference>
<accession>G8YGJ4</accession>
<keyword evidence="2" id="KW-0813">Transport</keyword>
<evidence type="ECO:0000256" key="1">
    <source>
        <dbReference type="ARBA" id="ARBA00004141"/>
    </source>
</evidence>
<feature type="transmembrane region" description="Helical" evidence="8">
    <location>
        <begin position="524"/>
        <end position="545"/>
    </location>
</feature>
<keyword evidence="5 8" id="KW-0472">Membrane</keyword>
<dbReference type="Pfam" id="PF07690">
    <property type="entry name" value="MFS_1"/>
    <property type="match status" value="1"/>
</dbReference>